<feature type="region of interest" description="Disordered" evidence="1">
    <location>
        <begin position="405"/>
        <end position="431"/>
    </location>
</feature>
<evidence type="ECO:0000313" key="2">
    <source>
        <dbReference type="EMBL" id="KAF8465583.1"/>
    </source>
</evidence>
<comment type="caution">
    <text evidence="2">The sequence shown here is derived from an EMBL/GenBank/DDBJ whole genome shotgun (WGS) entry which is preliminary data.</text>
</comment>
<dbReference type="OrthoDB" id="5570013at2759"/>
<name>A0A9P5JUW3_9AGAM</name>
<gene>
    <name evidence="2" type="ORF">DFH94DRAFT_353951</name>
</gene>
<dbReference type="Proteomes" id="UP000759537">
    <property type="component" value="Unassembled WGS sequence"/>
</dbReference>
<evidence type="ECO:0000313" key="3">
    <source>
        <dbReference type="Proteomes" id="UP000759537"/>
    </source>
</evidence>
<protein>
    <submittedName>
        <fullName evidence="2">Uncharacterized protein</fullName>
    </submittedName>
</protein>
<keyword evidence="3" id="KW-1185">Reference proteome</keyword>
<dbReference type="AlphaFoldDB" id="A0A9P5JUW3"/>
<proteinExistence type="predicted"/>
<reference evidence="2" key="1">
    <citation type="submission" date="2019-10" db="EMBL/GenBank/DDBJ databases">
        <authorList>
            <consortium name="DOE Joint Genome Institute"/>
            <person name="Kuo A."/>
            <person name="Miyauchi S."/>
            <person name="Kiss E."/>
            <person name="Drula E."/>
            <person name="Kohler A."/>
            <person name="Sanchez-Garcia M."/>
            <person name="Andreopoulos B."/>
            <person name="Barry K.W."/>
            <person name="Bonito G."/>
            <person name="Buee M."/>
            <person name="Carver A."/>
            <person name="Chen C."/>
            <person name="Cichocki N."/>
            <person name="Clum A."/>
            <person name="Culley D."/>
            <person name="Crous P.W."/>
            <person name="Fauchery L."/>
            <person name="Girlanda M."/>
            <person name="Hayes R."/>
            <person name="Keri Z."/>
            <person name="LaButti K."/>
            <person name="Lipzen A."/>
            <person name="Lombard V."/>
            <person name="Magnuson J."/>
            <person name="Maillard F."/>
            <person name="Morin E."/>
            <person name="Murat C."/>
            <person name="Nolan M."/>
            <person name="Ohm R."/>
            <person name="Pangilinan J."/>
            <person name="Pereira M."/>
            <person name="Perotto S."/>
            <person name="Peter M."/>
            <person name="Riley R."/>
            <person name="Sitrit Y."/>
            <person name="Stielow B."/>
            <person name="Szollosi G."/>
            <person name="Zifcakova L."/>
            <person name="Stursova M."/>
            <person name="Spatafora J.W."/>
            <person name="Tedersoo L."/>
            <person name="Vaario L.-M."/>
            <person name="Yamada A."/>
            <person name="Yan M."/>
            <person name="Wang P."/>
            <person name="Xu J."/>
            <person name="Bruns T."/>
            <person name="Baldrian P."/>
            <person name="Vilgalys R."/>
            <person name="Henrissat B."/>
            <person name="Grigoriev I.V."/>
            <person name="Hibbett D."/>
            <person name="Nagy L.G."/>
            <person name="Martin F.M."/>
        </authorList>
    </citation>
    <scope>NUCLEOTIDE SEQUENCE</scope>
    <source>
        <strain evidence="2">Prilba</strain>
    </source>
</reference>
<sequence>MESPYTPLLYSPSRREPTSTRVSTTFLSGILLFVVLNCLLTAEAILSTYQTQFASDPPFSALTTDHDNLLKCANWRPNPNNTHPPLASWESVEFDLPIDAKSLFVVSRGSLSSGIVRVHESSHVKDLKISVSAHYHKKEALSRARVCLVDRENDGKGVVILTPVRWFPPKRKDRLHFVVDVTFPSPSQGIRHVSSFTLALPRFVLDVDHLSGYSFRSLILKSTNRPVSVNSVTGETIIAEGKNGKIEGSFNVTRLLKITTTNSPINVSLNAHSNLPRKPTVVFLKSTNSPLHSNVSLSTNSSSDTGGNFRVHTHTSNAALSVSFSSGPPESRLVFDGSTRNAPARVALDPAFEGGFLLQTTQFRPTVHLTPGVEDPTGRGRQRKMNDRVVGGRAVIGNVSWVPPGKYPQARPEGPSWASVSSRNAPVTLVL</sequence>
<organism evidence="2 3">
    <name type="scientific">Russula ochroleuca</name>
    <dbReference type="NCBI Taxonomy" id="152965"/>
    <lineage>
        <taxon>Eukaryota</taxon>
        <taxon>Fungi</taxon>
        <taxon>Dikarya</taxon>
        <taxon>Basidiomycota</taxon>
        <taxon>Agaricomycotina</taxon>
        <taxon>Agaricomycetes</taxon>
        <taxon>Russulales</taxon>
        <taxon>Russulaceae</taxon>
        <taxon>Russula</taxon>
    </lineage>
</organism>
<dbReference type="EMBL" id="WHVB01000046">
    <property type="protein sequence ID" value="KAF8465583.1"/>
    <property type="molecule type" value="Genomic_DNA"/>
</dbReference>
<evidence type="ECO:0000256" key="1">
    <source>
        <dbReference type="SAM" id="MobiDB-lite"/>
    </source>
</evidence>
<accession>A0A9P5JUW3</accession>
<reference evidence="2" key="2">
    <citation type="journal article" date="2020" name="Nat. Commun.">
        <title>Large-scale genome sequencing of mycorrhizal fungi provides insights into the early evolution of symbiotic traits.</title>
        <authorList>
            <person name="Miyauchi S."/>
            <person name="Kiss E."/>
            <person name="Kuo A."/>
            <person name="Drula E."/>
            <person name="Kohler A."/>
            <person name="Sanchez-Garcia M."/>
            <person name="Morin E."/>
            <person name="Andreopoulos B."/>
            <person name="Barry K.W."/>
            <person name="Bonito G."/>
            <person name="Buee M."/>
            <person name="Carver A."/>
            <person name="Chen C."/>
            <person name="Cichocki N."/>
            <person name="Clum A."/>
            <person name="Culley D."/>
            <person name="Crous P.W."/>
            <person name="Fauchery L."/>
            <person name="Girlanda M."/>
            <person name="Hayes R.D."/>
            <person name="Keri Z."/>
            <person name="LaButti K."/>
            <person name="Lipzen A."/>
            <person name="Lombard V."/>
            <person name="Magnuson J."/>
            <person name="Maillard F."/>
            <person name="Murat C."/>
            <person name="Nolan M."/>
            <person name="Ohm R.A."/>
            <person name="Pangilinan J."/>
            <person name="Pereira M.F."/>
            <person name="Perotto S."/>
            <person name="Peter M."/>
            <person name="Pfister S."/>
            <person name="Riley R."/>
            <person name="Sitrit Y."/>
            <person name="Stielow J.B."/>
            <person name="Szollosi G."/>
            <person name="Zifcakova L."/>
            <person name="Stursova M."/>
            <person name="Spatafora J.W."/>
            <person name="Tedersoo L."/>
            <person name="Vaario L.M."/>
            <person name="Yamada A."/>
            <person name="Yan M."/>
            <person name="Wang P."/>
            <person name="Xu J."/>
            <person name="Bruns T."/>
            <person name="Baldrian P."/>
            <person name="Vilgalys R."/>
            <person name="Dunand C."/>
            <person name="Henrissat B."/>
            <person name="Grigoriev I.V."/>
            <person name="Hibbett D."/>
            <person name="Nagy L.G."/>
            <person name="Martin F.M."/>
        </authorList>
    </citation>
    <scope>NUCLEOTIDE SEQUENCE</scope>
    <source>
        <strain evidence="2">Prilba</strain>
    </source>
</reference>